<keyword evidence="2" id="KW-1185">Reference proteome</keyword>
<accession>A0A8H6X4J8</accession>
<proteinExistence type="predicted"/>
<gene>
    <name evidence="1" type="ORF">MVEN_02309700</name>
</gene>
<evidence type="ECO:0000313" key="2">
    <source>
        <dbReference type="Proteomes" id="UP000620124"/>
    </source>
</evidence>
<dbReference type="OrthoDB" id="2968667at2759"/>
<name>A0A8H6X4J8_9AGAR</name>
<dbReference type="EMBL" id="JACAZI010000027">
    <property type="protein sequence ID" value="KAF7334042.1"/>
    <property type="molecule type" value="Genomic_DNA"/>
</dbReference>
<sequence length="311" mass="35147">MQSVVYCALKKKRVAAEEYVSPRPLELNNSILPSTFTMPPPTQFTSYQETCRLFGPLYRPYFDTNVRHRALLRKALELFTPDNLYEIFSGDPKSLRLTMGNAYTFLQFGKITSNFVLNYRLVRRETPAPNLEGRLQLAAYRDAFDTHFKPQGNSYAVRDPEAKDALQAAEQAWHDFITIYNEDCGIIDRPAWAFEPLPGFQRVRGAPPVAVARRRRPRVTAVERTPVAALPLLAITPASGAATRTPFPVLPPLIATPAPLGSRLRPFDVDQHYVPRTPIKRPLAVIDISSDEEDLRPCKRLFHLGTVDLTD</sequence>
<comment type="caution">
    <text evidence="1">The sequence shown here is derived from an EMBL/GenBank/DDBJ whole genome shotgun (WGS) entry which is preliminary data.</text>
</comment>
<organism evidence="1 2">
    <name type="scientific">Mycena venus</name>
    <dbReference type="NCBI Taxonomy" id="2733690"/>
    <lineage>
        <taxon>Eukaryota</taxon>
        <taxon>Fungi</taxon>
        <taxon>Dikarya</taxon>
        <taxon>Basidiomycota</taxon>
        <taxon>Agaricomycotina</taxon>
        <taxon>Agaricomycetes</taxon>
        <taxon>Agaricomycetidae</taxon>
        <taxon>Agaricales</taxon>
        <taxon>Marasmiineae</taxon>
        <taxon>Mycenaceae</taxon>
        <taxon>Mycena</taxon>
    </lineage>
</organism>
<evidence type="ECO:0000313" key="1">
    <source>
        <dbReference type="EMBL" id="KAF7334042.1"/>
    </source>
</evidence>
<reference evidence="1" key="1">
    <citation type="submission" date="2020-05" db="EMBL/GenBank/DDBJ databases">
        <title>Mycena genomes resolve the evolution of fungal bioluminescence.</title>
        <authorList>
            <person name="Tsai I.J."/>
        </authorList>
    </citation>
    <scope>NUCLEOTIDE SEQUENCE</scope>
    <source>
        <strain evidence="1">CCC161011</strain>
    </source>
</reference>
<dbReference type="AlphaFoldDB" id="A0A8H6X4J8"/>
<dbReference type="Proteomes" id="UP000620124">
    <property type="component" value="Unassembled WGS sequence"/>
</dbReference>
<protein>
    <submittedName>
        <fullName evidence="1">Uncharacterized protein</fullName>
    </submittedName>
</protein>